<gene>
    <name evidence="1" type="ORF">HRV97_17155</name>
</gene>
<dbReference type="RefSeq" id="WP_174195344.1">
    <property type="nucleotide sequence ID" value="NZ_JABULH010000025.1"/>
</dbReference>
<sequence>MHPPYPSYQQVHLVDGALTVHDHVWCRDQFGMDQTTKTDLAAFKAWLRDTAAPSETIADSMRLSWAMRALGGGPKPWGAALHALLESGVPYELTGPEKMNYIIDRADVAHCCSNV</sequence>
<name>A0ABX2JSW0_9SPHN</name>
<proteinExistence type="predicted"/>
<dbReference type="Proteomes" id="UP000621447">
    <property type="component" value="Unassembled WGS sequence"/>
</dbReference>
<dbReference type="EMBL" id="JABULH010000025">
    <property type="protein sequence ID" value="NTS66865.1"/>
    <property type="molecule type" value="Genomic_DNA"/>
</dbReference>
<keyword evidence="2" id="KW-1185">Reference proteome</keyword>
<protein>
    <submittedName>
        <fullName evidence="1">Uncharacterized protein</fullName>
    </submittedName>
</protein>
<reference evidence="1 2" key="1">
    <citation type="submission" date="2020-06" db="EMBL/GenBank/DDBJ databases">
        <title>Sphingomonas hominis sp. nov., a member of the Sphingomonas, isolated from the hair of a 22-year-old girl.</title>
        <authorList>
            <person name="Zhang D.-F."/>
            <person name="Cui X.-W."/>
        </authorList>
    </citation>
    <scope>NUCLEOTIDE SEQUENCE [LARGE SCALE GENOMIC DNA]</scope>
    <source>
        <strain evidence="1 2">HHU CXW</strain>
    </source>
</reference>
<organism evidence="1 2">
    <name type="scientific">Sphingomonas hominis</name>
    <dbReference type="NCBI Taxonomy" id="2741495"/>
    <lineage>
        <taxon>Bacteria</taxon>
        <taxon>Pseudomonadati</taxon>
        <taxon>Pseudomonadota</taxon>
        <taxon>Alphaproteobacteria</taxon>
        <taxon>Sphingomonadales</taxon>
        <taxon>Sphingomonadaceae</taxon>
        <taxon>Sphingomonas</taxon>
    </lineage>
</organism>
<comment type="caution">
    <text evidence="1">The sequence shown here is derived from an EMBL/GenBank/DDBJ whole genome shotgun (WGS) entry which is preliminary data.</text>
</comment>
<evidence type="ECO:0000313" key="2">
    <source>
        <dbReference type="Proteomes" id="UP000621447"/>
    </source>
</evidence>
<accession>A0ABX2JSW0</accession>
<evidence type="ECO:0000313" key="1">
    <source>
        <dbReference type="EMBL" id="NTS66865.1"/>
    </source>
</evidence>